<dbReference type="EMBL" id="VLKE01000001">
    <property type="protein sequence ID" value="TWH66443.1"/>
    <property type="molecule type" value="Genomic_DNA"/>
</dbReference>
<organism evidence="1 2">
    <name type="scientific">Micromonospora olivasterospora</name>
    <dbReference type="NCBI Taxonomy" id="1880"/>
    <lineage>
        <taxon>Bacteria</taxon>
        <taxon>Bacillati</taxon>
        <taxon>Actinomycetota</taxon>
        <taxon>Actinomycetes</taxon>
        <taxon>Micromonosporales</taxon>
        <taxon>Micromonosporaceae</taxon>
        <taxon>Micromonospora</taxon>
    </lineage>
</organism>
<gene>
    <name evidence="1" type="ORF">JD77_01397</name>
</gene>
<accession>A0A562I6Z7</accession>
<dbReference type="Proteomes" id="UP000319825">
    <property type="component" value="Unassembled WGS sequence"/>
</dbReference>
<sequence>MRIRWFRCRTEAPPSLPRRQRGRCLPDWMTQSTDVFPACDPGRAGRLTPAQEWRANRGRW</sequence>
<dbReference type="AlphaFoldDB" id="A0A562I6Z7"/>
<evidence type="ECO:0000313" key="2">
    <source>
        <dbReference type="Proteomes" id="UP000319825"/>
    </source>
</evidence>
<keyword evidence="2" id="KW-1185">Reference proteome</keyword>
<reference evidence="1 2" key="1">
    <citation type="submission" date="2019-07" db="EMBL/GenBank/DDBJ databases">
        <title>R&amp;d 2014.</title>
        <authorList>
            <person name="Klenk H.-P."/>
        </authorList>
    </citation>
    <scope>NUCLEOTIDE SEQUENCE [LARGE SCALE GENOMIC DNA]</scope>
    <source>
        <strain evidence="1 2">DSM 43868</strain>
    </source>
</reference>
<protein>
    <submittedName>
        <fullName evidence="1">Uncharacterized protein</fullName>
    </submittedName>
</protein>
<comment type="caution">
    <text evidence="1">The sequence shown here is derived from an EMBL/GenBank/DDBJ whole genome shotgun (WGS) entry which is preliminary data.</text>
</comment>
<proteinExistence type="predicted"/>
<name>A0A562I6Z7_MICOL</name>
<evidence type="ECO:0000313" key="1">
    <source>
        <dbReference type="EMBL" id="TWH66443.1"/>
    </source>
</evidence>